<proteinExistence type="predicted"/>
<feature type="domain" description="Sulfatase-modifying factor enzyme-like" evidence="1">
    <location>
        <begin position="1"/>
        <end position="300"/>
    </location>
</feature>
<dbReference type="InterPro" id="IPR005532">
    <property type="entry name" value="SUMF_dom"/>
</dbReference>
<dbReference type="Pfam" id="PF03781">
    <property type="entry name" value="FGE-sulfatase"/>
    <property type="match status" value="1"/>
</dbReference>
<protein>
    <submittedName>
        <fullName evidence="2">Formylglycine-generating enzyme family protein</fullName>
    </submittedName>
</protein>
<dbReference type="SUPFAM" id="SSF56436">
    <property type="entry name" value="C-type lectin-like"/>
    <property type="match status" value="1"/>
</dbReference>
<dbReference type="PANTHER" id="PTHR23150:SF19">
    <property type="entry name" value="FORMYLGLYCINE-GENERATING ENZYME"/>
    <property type="match status" value="1"/>
</dbReference>
<organism evidence="2 3">
    <name type="scientific">Nocardia tengchongensis</name>
    <dbReference type="NCBI Taxonomy" id="2055889"/>
    <lineage>
        <taxon>Bacteria</taxon>
        <taxon>Bacillati</taxon>
        <taxon>Actinomycetota</taxon>
        <taxon>Actinomycetes</taxon>
        <taxon>Mycobacteriales</taxon>
        <taxon>Nocardiaceae</taxon>
        <taxon>Nocardia</taxon>
    </lineage>
</organism>
<dbReference type="PANTHER" id="PTHR23150">
    <property type="entry name" value="SULFATASE MODIFYING FACTOR 1, 2"/>
    <property type="match status" value="1"/>
</dbReference>
<reference evidence="2 3" key="1">
    <citation type="submission" date="2021-04" db="EMBL/GenBank/DDBJ databases">
        <title>Nocardia tengchongensis.</title>
        <authorList>
            <person name="Zhuang k."/>
            <person name="Ran Y."/>
            <person name="Li W."/>
        </authorList>
    </citation>
    <scope>NUCLEOTIDE SEQUENCE [LARGE SCALE GENOMIC DNA]</scope>
    <source>
        <strain evidence="2 3">CFH S0057</strain>
    </source>
</reference>
<sequence>MVRVPGGAFAMGSRDFFPEEQPVREAVVEPFWIDVHQVTNADFHRFVRETGYVTVAERDLDPADFPGAAPEDLVPGALVFQRTNGPVPLDDWRRWWTYVPGASWRHPGGPGTNLDGRTLHPVTHVAYADALAYADWAGKSLPSEAQWEFAARGGLAAATFPWGEEFAPRGRRMANTWVGRFPWEFQPGKGQAAQPGTTKVGTYPPNGYGLFDVAGNVWEWTTDYYRGDHGAPASSCCAPAAGRARADGPPPVEAGERFPRRVVKGGSYLCAPNYCLRYRPAARQGQTEDTATCHLGFRCVAAD</sequence>
<name>A0ABX8D065_9NOCA</name>
<evidence type="ECO:0000313" key="3">
    <source>
        <dbReference type="Proteomes" id="UP000683310"/>
    </source>
</evidence>
<gene>
    <name evidence="2" type="ORF">KHQ06_35735</name>
</gene>
<dbReference type="EMBL" id="CP074371">
    <property type="protein sequence ID" value="QVI25362.1"/>
    <property type="molecule type" value="Genomic_DNA"/>
</dbReference>
<dbReference type="Proteomes" id="UP000683310">
    <property type="component" value="Chromosome"/>
</dbReference>
<evidence type="ECO:0000313" key="2">
    <source>
        <dbReference type="EMBL" id="QVI25362.1"/>
    </source>
</evidence>
<evidence type="ECO:0000259" key="1">
    <source>
        <dbReference type="Pfam" id="PF03781"/>
    </source>
</evidence>
<dbReference type="Gene3D" id="3.90.1580.10">
    <property type="entry name" value="paralog of FGE (formylglycine-generating enzyme)"/>
    <property type="match status" value="1"/>
</dbReference>
<accession>A0ABX8D065</accession>
<dbReference type="InterPro" id="IPR051043">
    <property type="entry name" value="Sulfatase_Mod_Factor_Kinase"/>
</dbReference>
<dbReference type="InterPro" id="IPR016187">
    <property type="entry name" value="CTDL_fold"/>
</dbReference>
<dbReference type="InterPro" id="IPR042095">
    <property type="entry name" value="SUMF_sf"/>
</dbReference>
<keyword evidence="3" id="KW-1185">Reference proteome</keyword>